<dbReference type="Gene3D" id="3.30.40.10">
    <property type="entry name" value="Zinc/RING finger domain, C3HC4 (zinc finger)"/>
    <property type="match status" value="1"/>
</dbReference>
<evidence type="ECO:0000256" key="5">
    <source>
        <dbReference type="ARBA" id="ARBA00022723"/>
    </source>
</evidence>
<evidence type="ECO:0000259" key="11">
    <source>
        <dbReference type="PROSITE" id="PS50089"/>
    </source>
</evidence>
<dbReference type="GO" id="GO:0140861">
    <property type="term" value="P:DNA repair-dependent chromatin remodeling"/>
    <property type="evidence" value="ECO:0007669"/>
    <property type="project" value="Ensembl"/>
</dbReference>
<dbReference type="GO" id="GO:0006302">
    <property type="term" value="P:double-strand break repair"/>
    <property type="evidence" value="ECO:0007669"/>
    <property type="project" value="Ensembl"/>
</dbReference>
<evidence type="ECO:0000256" key="7">
    <source>
        <dbReference type="ARBA" id="ARBA00022833"/>
    </source>
</evidence>
<dbReference type="Pfam" id="PF21718">
    <property type="entry name" value="KH_DTX3L"/>
    <property type="match status" value="2"/>
</dbReference>
<dbReference type="GO" id="GO:0042393">
    <property type="term" value="F:histone binding"/>
    <property type="evidence" value="ECO:0007669"/>
    <property type="project" value="Ensembl"/>
</dbReference>
<feature type="region of interest" description="Disordered" evidence="10">
    <location>
        <begin position="92"/>
        <end position="137"/>
    </location>
</feature>
<evidence type="ECO:0000256" key="4">
    <source>
        <dbReference type="ARBA" id="ARBA00022679"/>
    </source>
</evidence>
<dbReference type="GO" id="GO:0097677">
    <property type="term" value="F:STAT family protein binding"/>
    <property type="evidence" value="ECO:0007669"/>
    <property type="project" value="Ensembl"/>
</dbReference>
<keyword evidence="9" id="KW-0963">Cytoplasm</keyword>
<dbReference type="GO" id="GO:0005764">
    <property type="term" value="C:lysosome"/>
    <property type="evidence" value="ECO:0007669"/>
    <property type="project" value="Ensembl"/>
</dbReference>
<dbReference type="GO" id="GO:0051865">
    <property type="term" value="P:protein autoubiquitination"/>
    <property type="evidence" value="ECO:0007669"/>
    <property type="project" value="Ensembl"/>
</dbReference>
<dbReference type="Proteomes" id="UP000694381">
    <property type="component" value="Unassembled WGS sequence"/>
</dbReference>
<dbReference type="Pfam" id="PF18102">
    <property type="entry name" value="DTC"/>
    <property type="match status" value="1"/>
</dbReference>
<dbReference type="GO" id="GO:1902966">
    <property type="term" value="P:positive regulation of protein localization to early endosome"/>
    <property type="evidence" value="ECO:0007669"/>
    <property type="project" value="Ensembl"/>
</dbReference>
<gene>
    <name evidence="12" type="primary">Dtx3l</name>
</gene>
<dbReference type="InterPro" id="IPR039398">
    <property type="entry name" value="Deltex_fam"/>
</dbReference>
<comment type="similarity">
    <text evidence="3 9">Belongs to the Deltex family.</text>
</comment>
<dbReference type="InterPro" id="IPR048409">
    <property type="entry name" value="DTX3L_KH-like"/>
</dbReference>
<dbReference type="AlphaFoldDB" id="A0A8C6WDN4"/>
<proteinExistence type="inferred from homology"/>
<evidence type="ECO:0000313" key="12">
    <source>
        <dbReference type="Ensembl" id="ENSNGAP00000026501.1"/>
    </source>
</evidence>
<comment type="pathway">
    <text evidence="2 9">Protein modification; protein ubiquitination.</text>
</comment>
<dbReference type="CDD" id="cd09633">
    <property type="entry name" value="Deltex_C"/>
    <property type="match status" value="1"/>
</dbReference>
<comment type="subcellular location">
    <subcellularLocation>
        <location evidence="9">Cytoplasm</location>
    </subcellularLocation>
</comment>
<keyword evidence="6 8" id="KW-0863">Zinc-finger</keyword>
<sequence length="745" mass="84009">MASRPCQPSPLLVRLPKSIPGAHRKLEKYFQSRVSDGGECTVRPVGPKDPDTFEVKFLQRAAKERVLKKGEHMMMVDEKPVPIFLENNKNLIEDPRPRAPSLTWSEAETPTSRISSIQLESEAEMPSDEKHPNEGPILNSVDSVVQKIFLAVTADLNCKLLSKEQRAQISTLCPDVIKVESNDGIEKVCGNFKDIEKIYHLLSEQLMGSEKKQEYTPSAAERDPTDQEDWDSYIFPPEPKSRFEVSLPFLEYFRHTCPEKIKSIEERFDVNIEIRDCSPNMVSIYFVSRQSGNLEAARESFAREFQKCTQPLKQDCVSLPDAKRASEVRQELSRCFPKLLIKEQGATLTLLGPQEDLSAAKDKLAQNFVRRSVKILTSGCTAGVEVDTARFKLLETELLREISEIEQNYNTCSKVLEKNQKTCILFEPRDKKMDLSVHSYASFIDAFQHATCQLMTEVLLLNPLGKERNQLHKTKFADDFIKRHPNIHFVLAGESVTLTGLPNHLAQAKQYVLKRMGLSPSSGEKLNLDHETPMDIDRNASKAALPPPEGSASSEASKVEKEGEECAICMDTITDKRVLPKCKHAFCTLCIHKAMSLKPVCPVCQTSYGIQKGNQPEGTMTYSVLRQSLPGYGHCGTIMIRYNMRSGTQTKEHPNPGKPYVGTQRTAYLPDNPEGRKVLHLLQVAFHQKLIFTVGYSRVTGMSDVVTWNDIHHKTSQTGGPERYGYPDPHYLERVQEELKAKGIE</sequence>
<dbReference type="GO" id="GO:0000077">
    <property type="term" value="P:DNA damage checkpoint signaling"/>
    <property type="evidence" value="ECO:0007669"/>
    <property type="project" value="Ensembl"/>
</dbReference>
<evidence type="ECO:0000313" key="13">
    <source>
        <dbReference type="Proteomes" id="UP000694381"/>
    </source>
</evidence>
<dbReference type="InterPro" id="IPR048418">
    <property type="entry name" value="DTX3L_a/b_dom"/>
</dbReference>
<dbReference type="SUPFAM" id="SSF57850">
    <property type="entry name" value="RING/U-box"/>
    <property type="match status" value="1"/>
</dbReference>
<evidence type="ECO:0000256" key="3">
    <source>
        <dbReference type="ARBA" id="ARBA00009413"/>
    </source>
</evidence>
<dbReference type="Pfam" id="PF23222">
    <property type="entry name" value="RRM_PARP14_1"/>
    <property type="match status" value="1"/>
</dbReference>
<dbReference type="FunFam" id="3.30.390.130:FF:000001">
    <property type="entry name" value="Probable E3 ubiquitin-protein ligase DTX3"/>
    <property type="match status" value="1"/>
</dbReference>
<dbReference type="GO" id="GO:0008333">
    <property type="term" value="P:endosome to lysosome transport"/>
    <property type="evidence" value="ECO:0007669"/>
    <property type="project" value="Ensembl"/>
</dbReference>
<feature type="compositionally biased region" description="Basic and acidic residues" evidence="10">
    <location>
        <begin position="210"/>
        <end position="225"/>
    </location>
</feature>
<dbReference type="GO" id="GO:0002230">
    <property type="term" value="P:positive regulation of defense response to virus by host"/>
    <property type="evidence" value="ECO:0007669"/>
    <property type="project" value="Ensembl"/>
</dbReference>
<organism evidence="12 13">
    <name type="scientific">Nannospalax galili</name>
    <name type="common">Northern Israeli blind subterranean mole rat</name>
    <name type="synonym">Spalax galili</name>
    <dbReference type="NCBI Taxonomy" id="1026970"/>
    <lineage>
        <taxon>Eukaryota</taxon>
        <taxon>Metazoa</taxon>
        <taxon>Chordata</taxon>
        <taxon>Craniata</taxon>
        <taxon>Vertebrata</taxon>
        <taxon>Euteleostomi</taxon>
        <taxon>Mammalia</taxon>
        <taxon>Eutheria</taxon>
        <taxon>Euarchontoglires</taxon>
        <taxon>Glires</taxon>
        <taxon>Rodentia</taxon>
        <taxon>Myomorpha</taxon>
        <taxon>Muroidea</taxon>
        <taxon>Spalacidae</taxon>
        <taxon>Spalacinae</taxon>
        <taxon>Nannospalax</taxon>
    </lineage>
</organism>
<dbReference type="InterPro" id="IPR001841">
    <property type="entry name" value="Znf_RING"/>
</dbReference>
<dbReference type="Pfam" id="PF21717">
    <property type="entry name" value="DTX3L_a-b"/>
    <property type="match status" value="1"/>
</dbReference>
<feature type="compositionally biased region" description="Polar residues" evidence="10">
    <location>
        <begin position="102"/>
        <end position="119"/>
    </location>
</feature>
<protein>
    <recommendedName>
        <fullName evidence="9">E3 ubiquitin-protein ligase</fullName>
        <ecNumber evidence="9">2.3.2.27</ecNumber>
    </recommendedName>
</protein>
<dbReference type="GO" id="GO:0045893">
    <property type="term" value="P:positive regulation of DNA-templated transcription"/>
    <property type="evidence" value="ECO:0007669"/>
    <property type="project" value="Ensembl"/>
</dbReference>
<dbReference type="InterPro" id="IPR013083">
    <property type="entry name" value="Znf_RING/FYVE/PHD"/>
</dbReference>
<dbReference type="GO" id="GO:0007219">
    <property type="term" value="P:Notch signaling pathway"/>
    <property type="evidence" value="ECO:0007669"/>
    <property type="project" value="InterPro"/>
</dbReference>
<dbReference type="GO" id="GO:0141000">
    <property type="term" value="F:histone H4K91 ubiquitin ligase activity"/>
    <property type="evidence" value="ECO:0007669"/>
    <property type="project" value="Ensembl"/>
</dbReference>
<dbReference type="GO" id="GO:0032991">
    <property type="term" value="C:protein-containing complex"/>
    <property type="evidence" value="ECO:0007669"/>
    <property type="project" value="Ensembl"/>
</dbReference>
<keyword evidence="5 9" id="KW-0479">Metal-binding</keyword>
<dbReference type="GO" id="GO:0070936">
    <property type="term" value="P:protein K48-linked ubiquitination"/>
    <property type="evidence" value="ECO:0007669"/>
    <property type="project" value="Ensembl"/>
</dbReference>
<dbReference type="Gene3D" id="3.30.390.130">
    <property type="match status" value="1"/>
</dbReference>
<dbReference type="GO" id="GO:0006511">
    <property type="term" value="P:ubiquitin-dependent protein catabolic process"/>
    <property type="evidence" value="ECO:0007669"/>
    <property type="project" value="Ensembl"/>
</dbReference>
<dbReference type="PROSITE" id="PS00518">
    <property type="entry name" value="ZF_RING_1"/>
    <property type="match status" value="1"/>
</dbReference>
<dbReference type="InterPro" id="IPR039396">
    <property type="entry name" value="Deltex_C"/>
</dbReference>
<keyword evidence="7 9" id="KW-0862">Zinc</keyword>
<dbReference type="SMART" id="SM00184">
    <property type="entry name" value="RING"/>
    <property type="match status" value="1"/>
</dbReference>
<accession>A0A8C6WDN4</accession>
<dbReference type="GeneTree" id="ENSGT00940000154578"/>
<feature type="domain" description="RING-type" evidence="11">
    <location>
        <begin position="566"/>
        <end position="605"/>
    </location>
</feature>
<dbReference type="GO" id="GO:1900182">
    <property type="term" value="P:positive regulation of protein localization to nucleus"/>
    <property type="evidence" value="ECO:0007669"/>
    <property type="project" value="Ensembl"/>
</dbReference>
<reference evidence="12" key="1">
    <citation type="submission" date="2025-08" db="UniProtKB">
        <authorList>
            <consortium name="Ensembl"/>
        </authorList>
    </citation>
    <scope>IDENTIFICATION</scope>
</reference>
<name>A0A8C6WDN4_NANGA</name>
<dbReference type="Pfam" id="PF13923">
    <property type="entry name" value="zf-C3HC4_2"/>
    <property type="match status" value="1"/>
</dbReference>
<dbReference type="GO" id="GO:0008270">
    <property type="term" value="F:zinc ion binding"/>
    <property type="evidence" value="ECO:0007669"/>
    <property type="project" value="UniProtKB-KW"/>
</dbReference>
<evidence type="ECO:0000256" key="9">
    <source>
        <dbReference type="RuleBase" id="RU367105"/>
    </source>
</evidence>
<dbReference type="GO" id="GO:0005829">
    <property type="term" value="C:cytosol"/>
    <property type="evidence" value="ECO:0007669"/>
    <property type="project" value="Ensembl"/>
</dbReference>
<dbReference type="InterPro" id="IPR017907">
    <property type="entry name" value="Znf_RING_CS"/>
</dbReference>
<dbReference type="PROSITE" id="PS50089">
    <property type="entry name" value="ZF_RING_2"/>
    <property type="match status" value="1"/>
</dbReference>
<dbReference type="InterPro" id="IPR057051">
    <property type="entry name" value="PARP14_RPM_1"/>
</dbReference>
<dbReference type="Ensembl" id="ENSNGAT00000032232.1">
    <property type="protein sequence ID" value="ENSNGAP00000026501.1"/>
    <property type="gene ID" value="ENSNGAG00000024127.1"/>
</dbReference>
<keyword evidence="13" id="KW-1185">Reference proteome</keyword>
<dbReference type="InterPro" id="IPR039399">
    <property type="entry name" value="Deltex_C_sf"/>
</dbReference>
<evidence type="ECO:0000256" key="1">
    <source>
        <dbReference type="ARBA" id="ARBA00000900"/>
    </source>
</evidence>
<dbReference type="EC" id="2.3.2.27" evidence="9"/>
<dbReference type="GO" id="GO:0005769">
    <property type="term" value="C:early endosome"/>
    <property type="evidence" value="ECO:0007669"/>
    <property type="project" value="Ensembl"/>
</dbReference>
<evidence type="ECO:0000256" key="8">
    <source>
        <dbReference type="PROSITE-ProRule" id="PRU00175"/>
    </source>
</evidence>
<feature type="region of interest" description="Disordered" evidence="10">
    <location>
        <begin position="210"/>
        <end position="230"/>
    </location>
</feature>
<evidence type="ECO:0000256" key="2">
    <source>
        <dbReference type="ARBA" id="ARBA00004906"/>
    </source>
</evidence>
<dbReference type="PANTHER" id="PTHR12622">
    <property type="entry name" value="DELTEX-RELATED"/>
    <property type="match status" value="1"/>
</dbReference>
<dbReference type="UniPathway" id="UPA00143"/>
<reference evidence="12" key="2">
    <citation type="submission" date="2025-09" db="UniProtKB">
        <authorList>
            <consortium name="Ensembl"/>
        </authorList>
    </citation>
    <scope>IDENTIFICATION</scope>
</reference>
<evidence type="ECO:0000256" key="10">
    <source>
        <dbReference type="SAM" id="MobiDB-lite"/>
    </source>
</evidence>
<dbReference type="GO" id="GO:2000646">
    <property type="term" value="P:positive regulation of receptor catabolic process"/>
    <property type="evidence" value="ECO:0007669"/>
    <property type="project" value="Ensembl"/>
</dbReference>
<comment type="catalytic activity">
    <reaction evidence="1 9">
        <text>S-ubiquitinyl-[E2 ubiquitin-conjugating enzyme]-L-cysteine + [acceptor protein]-L-lysine = [E2 ubiquitin-conjugating enzyme]-L-cysteine + N(6)-ubiquitinyl-[acceptor protein]-L-lysine.</text>
        <dbReference type="EC" id="2.3.2.27"/>
    </reaction>
</comment>
<feature type="region of interest" description="Disordered" evidence="10">
    <location>
        <begin position="539"/>
        <end position="558"/>
    </location>
</feature>
<evidence type="ECO:0000256" key="6">
    <source>
        <dbReference type="ARBA" id="ARBA00022771"/>
    </source>
</evidence>
<dbReference type="GO" id="GO:0005654">
    <property type="term" value="C:nucleoplasm"/>
    <property type="evidence" value="ECO:0007669"/>
    <property type="project" value="Ensembl"/>
</dbReference>
<dbReference type="GO" id="GO:0004857">
    <property type="term" value="F:enzyme inhibitor activity"/>
    <property type="evidence" value="ECO:0007669"/>
    <property type="project" value="Ensembl"/>
</dbReference>
<keyword evidence="4 9" id="KW-0808">Transferase</keyword>
<dbReference type="GO" id="GO:0140768">
    <property type="term" value="F:protein ADP-ribosyltransferase-substrate adaptor activity"/>
    <property type="evidence" value="ECO:0007669"/>
    <property type="project" value="Ensembl"/>
</dbReference>
<dbReference type="GO" id="GO:0044389">
    <property type="term" value="F:ubiquitin-like protein ligase binding"/>
    <property type="evidence" value="ECO:0007669"/>
    <property type="project" value="Ensembl"/>
</dbReference>